<evidence type="ECO:0000313" key="2">
    <source>
        <dbReference type="EMBL" id="KYN81365.1"/>
    </source>
</evidence>
<evidence type="ECO:0000313" key="3">
    <source>
        <dbReference type="Proteomes" id="UP000075609"/>
    </source>
</evidence>
<keyword evidence="3" id="KW-1185">Reference proteome</keyword>
<feature type="transmembrane region" description="Helical" evidence="1">
    <location>
        <begin position="41"/>
        <end position="60"/>
    </location>
</feature>
<dbReference type="Proteomes" id="UP000075609">
    <property type="component" value="Unassembled WGS sequence"/>
</dbReference>
<protein>
    <submittedName>
        <fullName evidence="2">Uncharacterized protein</fullName>
    </submittedName>
</protein>
<organism evidence="2 3">
    <name type="scientific">Vibrio cidicii</name>
    <dbReference type="NCBI Taxonomy" id="1763883"/>
    <lineage>
        <taxon>Bacteria</taxon>
        <taxon>Pseudomonadati</taxon>
        <taxon>Pseudomonadota</taxon>
        <taxon>Gammaproteobacteria</taxon>
        <taxon>Vibrionales</taxon>
        <taxon>Vibrionaceae</taxon>
        <taxon>Vibrio</taxon>
    </lineage>
</organism>
<feature type="transmembrane region" description="Helical" evidence="1">
    <location>
        <begin position="12"/>
        <end position="29"/>
    </location>
</feature>
<feature type="transmembrane region" description="Helical" evidence="1">
    <location>
        <begin position="93"/>
        <end position="116"/>
    </location>
</feature>
<dbReference type="RefSeq" id="WP_061900818.1">
    <property type="nucleotide sequence ID" value="NZ_CAXYEW010000066.1"/>
</dbReference>
<evidence type="ECO:0000256" key="1">
    <source>
        <dbReference type="SAM" id="Phobius"/>
    </source>
</evidence>
<name>A0ABR5W080_9VIBR</name>
<accession>A0ABR5W080</accession>
<keyword evidence="1" id="KW-0472">Membrane</keyword>
<gene>
    <name evidence="2" type="ORF">ATY35_19955</name>
</gene>
<keyword evidence="1" id="KW-0812">Transmembrane</keyword>
<comment type="caution">
    <text evidence="2">The sequence shown here is derived from an EMBL/GenBank/DDBJ whole genome shotgun (WGS) entry which is preliminary data.</text>
</comment>
<proteinExistence type="predicted"/>
<reference evidence="2 3" key="1">
    <citation type="submission" date="2015-12" db="EMBL/GenBank/DDBJ databases">
        <authorList>
            <person name="Tarr C.L."/>
            <person name="Gladney L.M."/>
        </authorList>
    </citation>
    <scope>NUCLEOTIDE SEQUENCE [LARGE SCALE GENOMIC DNA]</scope>
    <source>
        <strain evidence="2 3">1048-83</strain>
    </source>
</reference>
<feature type="transmembrane region" description="Helical" evidence="1">
    <location>
        <begin position="122"/>
        <end position="141"/>
    </location>
</feature>
<dbReference type="EMBL" id="LOBP01000191">
    <property type="protein sequence ID" value="KYN81365.1"/>
    <property type="molecule type" value="Genomic_DNA"/>
</dbReference>
<keyword evidence="1" id="KW-1133">Transmembrane helix</keyword>
<sequence>MNIARQKGNVAGFILPLIVVGSAFAYLFSSYACVIPAGGPVPYVFVSLFIFPIATIWPLLKDLTELQEISSITPTERRRLAAMVLEIQRYLKVSAFLLLIFGGTTGVVLYLVVINFLKAKLALSLIGFFVGSALCIFVFLFNMRVKIQNYKAKLASRVEELKQSQKLLKRFNKKDD</sequence>
<dbReference type="PROSITE" id="PS51257">
    <property type="entry name" value="PROKAR_LIPOPROTEIN"/>
    <property type="match status" value="1"/>
</dbReference>